<dbReference type="InterPro" id="IPR006102">
    <property type="entry name" value="Ig-like_GH2"/>
</dbReference>
<dbReference type="InterPro" id="IPR036156">
    <property type="entry name" value="Beta-gal/glucu_dom_sf"/>
</dbReference>
<keyword evidence="7" id="KW-1185">Reference proteome</keyword>
<dbReference type="InterPro" id="IPR013783">
    <property type="entry name" value="Ig-like_fold"/>
</dbReference>
<dbReference type="RefSeq" id="WP_074462408.1">
    <property type="nucleotide sequence ID" value="NZ_FMUR01000010.1"/>
</dbReference>
<name>A0A1G5E6P0_9FIRM</name>
<dbReference type="PANTHER" id="PTHR42732">
    <property type="entry name" value="BETA-GALACTOSIDASE"/>
    <property type="match status" value="1"/>
</dbReference>
<dbReference type="SUPFAM" id="SSF49785">
    <property type="entry name" value="Galactose-binding domain-like"/>
    <property type="match status" value="1"/>
</dbReference>
<feature type="domain" description="Glycoside hydrolase family 2 immunoglobulin-like beta-sandwich" evidence="4">
    <location>
        <begin position="215"/>
        <end position="328"/>
    </location>
</feature>
<evidence type="ECO:0000313" key="6">
    <source>
        <dbReference type="EMBL" id="SCY22612.1"/>
    </source>
</evidence>
<dbReference type="Gene3D" id="3.20.20.80">
    <property type="entry name" value="Glycosidases"/>
    <property type="match status" value="1"/>
</dbReference>
<evidence type="ECO:0000259" key="4">
    <source>
        <dbReference type="Pfam" id="PF00703"/>
    </source>
</evidence>
<dbReference type="GO" id="GO:0004553">
    <property type="term" value="F:hydrolase activity, hydrolyzing O-glycosyl compounds"/>
    <property type="evidence" value="ECO:0007669"/>
    <property type="project" value="InterPro"/>
</dbReference>
<comment type="similarity">
    <text evidence="1">Belongs to the glycosyl hydrolase 2 family.</text>
</comment>
<evidence type="ECO:0000256" key="2">
    <source>
        <dbReference type="ARBA" id="ARBA00022801"/>
    </source>
</evidence>
<dbReference type="SUPFAM" id="SSF49303">
    <property type="entry name" value="beta-Galactosidase/glucuronidase domain"/>
    <property type="match status" value="1"/>
</dbReference>
<dbReference type="Pfam" id="PF02836">
    <property type="entry name" value="Glyco_hydro_2_C"/>
    <property type="match status" value="1"/>
</dbReference>
<evidence type="ECO:0000256" key="1">
    <source>
        <dbReference type="ARBA" id="ARBA00007401"/>
    </source>
</evidence>
<organism evidence="6 7">
    <name type="scientific">Butyrivibrio hungatei</name>
    <dbReference type="NCBI Taxonomy" id="185008"/>
    <lineage>
        <taxon>Bacteria</taxon>
        <taxon>Bacillati</taxon>
        <taxon>Bacillota</taxon>
        <taxon>Clostridia</taxon>
        <taxon>Lachnospirales</taxon>
        <taxon>Lachnospiraceae</taxon>
        <taxon>Butyrivibrio</taxon>
    </lineage>
</organism>
<feature type="domain" description="Glycoside hydrolase family 2 catalytic" evidence="5">
    <location>
        <begin position="340"/>
        <end position="514"/>
    </location>
</feature>
<dbReference type="InterPro" id="IPR017853">
    <property type="entry name" value="GH"/>
</dbReference>
<dbReference type="InterPro" id="IPR008979">
    <property type="entry name" value="Galactose-bd-like_sf"/>
</dbReference>
<dbReference type="OrthoDB" id="9762066at2"/>
<dbReference type="PANTHER" id="PTHR42732:SF2">
    <property type="entry name" value="BETA-MANNOSIDASE"/>
    <property type="match status" value="1"/>
</dbReference>
<protein>
    <submittedName>
        <fullName evidence="6">Glycosyl hydrolases family 2, TIM barrel domain</fullName>
    </submittedName>
</protein>
<gene>
    <name evidence="6" type="ORF">SAMN02910451_01820</name>
</gene>
<dbReference type="Pfam" id="PF00703">
    <property type="entry name" value="Glyco_hydro_2"/>
    <property type="match status" value="1"/>
</dbReference>
<keyword evidence="2 6" id="KW-0378">Hydrolase</keyword>
<evidence type="ECO:0000259" key="5">
    <source>
        <dbReference type="Pfam" id="PF02836"/>
    </source>
</evidence>
<sequence>MDLIDAIKAIDKPHEDDVLNRLYTVWGENLDKDNVLPEYPRPRFVRDEFINLNGTWEYKIVQDISANVLPADMNGEILVPFSPESFLSGVEKRLLPDQILWYKKVLPPLKRKHANSRFLLHFGAVDQFAEIYVNSSFVGSHVGGYLPFTLDITDHLKFTDNESTALNTLIHVKVRDTSDSSYHSRGKQTLRRGGMYYTAQSGIWQTVWIEEVPETYIRELIVTPSQDLKSLTVEVSTNKPCDINVSIPGCETKEPQKSVKHFNSERENLFSSDTYPSNEAGAKEFAPSGYKFSFTIEDAHLWSPEDPYLYPLLIEAGDDKVESYFAMRSFTIEEDDAGTKRFYLNRKPYFLMGVLDQGYWPDGLYTAPSDEALIFDITEMKRLHFNMMRKHVKIEAARWYYHCDRLGMIVWQDMVSGGSSYAKPMVSYLPTLFPKVFGRMSDGPAYYKTFSRHSAEGRREWLNEMQNTIRYLYSVPSIATWVLFNEGWGQFNAAGATVMAKELDKTRPIDQASGWFDEGSGDFRSVHNYFRPLAVEKDPKNRAFVISEYGGFTCHIDGHSSVDRVFGYKKYDNLEALGVAYYNVINANIIPLISKGLSGAVYTQVSDVEEEVNGLMTYDRKITKVNPDLDPNVYARLHRD</sequence>
<dbReference type="InterPro" id="IPR051913">
    <property type="entry name" value="GH2_Domain-Containing"/>
</dbReference>
<dbReference type="Gene3D" id="2.60.40.10">
    <property type="entry name" value="Immunoglobulins"/>
    <property type="match status" value="1"/>
</dbReference>
<proteinExistence type="inferred from homology"/>
<reference evidence="7" key="1">
    <citation type="submission" date="2016-10" db="EMBL/GenBank/DDBJ databases">
        <authorList>
            <person name="Varghese N."/>
            <person name="Submissions S."/>
        </authorList>
    </citation>
    <scope>NUCLEOTIDE SEQUENCE [LARGE SCALE GENOMIC DNA]</scope>
    <source>
        <strain evidence="7">XBD2006</strain>
    </source>
</reference>
<dbReference type="EMBL" id="FMUR01000010">
    <property type="protein sequence ID" value="SCY22612.1"/>
    <property type="molecule type" value="Genomic_DNA"/>
</dbReference>
<keyword evidence="3" id="KW-0326">Glycosidase</keyword>
<dbReference type="GO" id="GO:0005975">
    <property type="term" value="P:carbohydrate metabolic process"/>
    <property type="evidence" value="ECO:0007669"/>
    <property type="project" value="InterPro"/>
</dbReference>
<dbReference type="Proteomes" id="UP000183047">
    <property type="component" value="Unassembled WGS sequence"/>
</dbReference>
<evidence type="ECO:0000256" key="3">
    <source>
        <dbReference type="ARBA" id="ARBA00023295"/>
    </source>
</evidence>
<evidence type="ECO:0000313" key="7">
    <source>
        <dbReference type="Proteomes" id="UP000183047"/>
    </source>
</evidence>
<dbReference type="Gene3D" id="2.60.120.260">
    <property type="entry name" value="Galactose-binding domain-like"/>
    <property type="match status" value="1"/>
</dbReference>
<dbReference type="AlphaFoldDB" id="A0A1G5E6P0"/>
<dbReference type="SUPFAM" id="SSF51445">
    <property type="entry name" value="(Trans)glycosidases"/>
    <property type="match status" value="1"/>
</dbReference>
<dbReference type="InterPro" id="IPR006103">
    <property type="entry name" value="Glyco_hydro_2_cat"/>
</dbReference>
<accession>A0A1G5E6P0</accession>